<evidence type="ECO:0000256" key="2">
    <source>
        <dbReference type="ARBA" id="ARBA00007331"/>
    </source>
</evidence>
<dbReference type="SUPFAM" id="SSF89550">
    <property type="entry name" value="PHP domain-like"/>
    <property type="match status" value="1"/>
</dbReference>
<organism evidence="4 5">
    <name type="scientific">Planoprotostelium fungivorum</name>
    <dbReference type="NCBI Taxonomy" id="1890364"/>
    <lineage>
        <taxon>Eukaryota</taxon>
        <taxon>Amoebozoa</taxon>
        <taxon>Evosea</taxon>
        <taxon>Variosea</taxon>
        <taxon>Cavosteliida</taxon>
        <taxon>Cavosteliaceae</taxon>
        <taxon>Planoprotostelium</taxon>
    </lineage>
</organism>
<dbReference type="PANTHER" id="PTHR13031:SF0">
    <property type="entry name" value="RIBONUCLEASE P PROTEIN SUBUNIT P30"/>
    <property type="match status" value="1"/>
</dbReference>
<accession>A0A2P6P0Y1</accession>
<evidence type="ECO:0000256" key="3">
    <source>
        <dbReference type="ARBA" id="ARBA00022694"/>
    </source>
</evidence>
<dbReference type="AlphaFoldDB" id="A0A2P6P0Y1"/>
<comment type="caution">
    <text evidence="4">The sequence shown here is derived from an EMBL/GenBank/DDBJ whole genome shotgun (WGS) entry which is preliminary data.</text>
</comment>
<comment type="subcellular location">
    <subcellularLocation>
        <location evidence="1">Nucleus</location>
    </subcellularLocation>
</comment>
<dbReference type="PANTHER" id="PTHR13031">
    <property type="entry name" value="RIBONUCLEASE P SUBUNIT P30"/>
    <property type="match status" value="1"/>
</dbReference>
<dbReference type="Pfam" id="PF01876">
    <property type="entry name" value="RNase_P_p30"/>
    <property type="match status" value="1"/>
</dbReference>
<dbReference type="GO" id="GO:0003723">
    <property type="term" value="F:RNA binding"/>
    <property type="evidence" value="ECO:0007669"/>
    <property type="project" value="TreeGrafter"/>
</dbReference>
<dbReference type="Gene3D" id="3.20.20.140">
    <property type="entry name" value="Metal-dependent hydrolases"/>
    <property type="match status" value="1"/>
</dbReference>
<gene>
    <name evidence="4" type="ORF">PROFUN_00205</name>
</gene>
<evidence type="ECO:0000313" key="5">
    <source>
        <dbReference type="Proteomes" id="UP000241769"/>
    </source>
</evidence>
<evidence type="ECO:0000256" key="1">
    <source>
        <dbReference type="ARBA" id="ARBA00004123"/>
    </source>
</evidence>
<keyword evidence="3" id="KW-0819">tRNA processing</keyword>
<reference evidence="4 5" key="1">
    <citation type="journal article" date="2018" name="Genome Biol. Evol.">
        <title>Multiple Roots of Fruiting Body Formation in Amoebozoa.</title>
        <authorList>
            <person name="Hillmann F."/>
            <person name="Forbes G."/>
            <person name="Novohradska S."/>
            <person name="Ferling I."/>
            <person name="Riege K."/>
            <person name="Groth M."/>
            <person name="Westermann M."/>
            <person name="Marz M."/>
            <person name="Spaller T."/>
            <person name="Winckler T."/>
            <person name="Schaap P."/>
            <person name="Glockner G."/>
        </authorList>
    </citation>
    <scope>NUCLEOTIDE SEQUENCE [LARGE SCALE GENOMIC DNA]</scope>
    <source>
        <strain evidence="4 5">Jena</strain>
    </source>
</reference>
<evidence type="ECO:0000313" key="4">
    <source>
        <dbReference type="EMBL" id="PRP89863.1"/>
    </source>
</evidence>
<dbReference type="GO" id="GO:0005655">
    <property type="term" value="C:nucleolar ribonuclease P complex"/>
    <property type="evidence" value="ECO:0007669"/>
    <property type="project" value="TreeGrafter"/>
</dbReference>
<proteinExistence type="inferred from homology"/>
<name>A0A2P6P0Y1_9EUKA</name>
<dbReference type="InterPro" id="IPR016195">
    <property type="entry name" value="Pol/histidinol_Pase-like"/>
</dbReference>
<dbReference type="GO" id="GO:0008033">
    <property type="term" value="P:tRNA processing"/>
    <property type="evidence" value="ECO:0007669"/>
    <property type="project" value="UniProtKB-KW"/>
</dbReference>
<sequence length="266" mass="29092">MFADLCSNPKVLKNTLELGYTRIGYETRTDRKPTKMAEISPPPQDLIEKYQNFHLPSGNPLGSSIKFYSRLTFHYAKGELNQLLTSGNAVLQSYDLIAIEPKDEASFRFACTLAEVDIITFDCSQKTNFAIKTGLVKQAIARGIFFELKYTQGIAGSSCEHLISTGTKLALVTKGKNIIFSGGSDVAHHLRGPHDIINLGVMIGLSTDNARKAVTVNPASAVLHGETRRTAKGAIGVMNTSKMNGEEQKWRIDGYSPNSSSDAMEE</sequence>
<comment type="similarity">
    <text evidence="2">Belongs to the eukaryotic/archaeal RNase P protein component 3 family.</text>
</comment>
<dbReference type="Proteomes" id="UP000241769">
    <property type="component" value="Unassembled WGS sequence"/>
</dbReference>
<dbReference type="InParanoid" id="A0A2P6P0Y1"/>
<dbReference type="STRING" id="1890364.A0A2P6P0Y1"/>
<dbReference type="InterPro" id="IPR002738">
    <property type="entry name" value="RNase_P_p30"/>
</dbReference>
<keyword evidence="5" id="KW-1185">Reference proteome</keyword>
<dbReference type="FunCoup" id="A0A2P6P0Y1">
    <property type="interactions" value="237"/>
</dbReference>
<dbReference type="OrthoDB" id="17948at2759"/>
<protein>
    <submittedName>
        <fullName evidence="4">Ribonuclease P/MRP 30kDa subunit</fullName>
    </submittedName>
</protein>
<dbReference type="EMBL" id="MDYQ01000001">
    <property type="protein sequence ID" value="PRP89863.1"/>
    <property type="molecule type" value="Genomic_DNA"/>
</dbReference>